<feature type="compositionally biased region" description="Basic and acidic residues" evidence="1">
    <location>
        <begin position="122"/>
        <end position="136"/>
    </location>
</feature>
<dbReference type="Proteomes" id="UP001228049">
    <property type="component" value="Unassembled WGS sequence"/>
</dbReference>
<proteinExistence type="predicted"/>
<protein>
    <submittedName>
        <fullName evidence="2">Aerolysin-like protein</fullName>
    </submittedName>
</protein>
<feature type="region of interest" description="Disordered" evidence="1">
    <location>
        <begin position="77"/>
        <end position="97"/>
    </location>
</feature>
<dbReference type="AlphaFoldDB" id="A0AAD9B2Q1"/>
<gene>
    <name evidence="2" type="ORF">KUDE01_015349</name>
</gene>
<dbReference type="EMBL" id="JASDAP010000109">
    <property type="protein sequence ID" value="KAK1875566.1"/>
    <property type="molecule type" value="Genomic_DNA"/>
</dbReference>
<evidence type="ECO:0000313" key="3">
    <source>
        <dbReference type="Proteomes" id="UP001228049"/>
    </source>
</evidence>
<reference evidence="2" key="1">
    <citation type="submission" date="2023-04" db="EMBL/GenBank/DDBJ databases">
        <title>Chromosome-level genome of Chaenocephalus aceratus.</title>
        <authorList>
            <person name="Park H."/>
        </authorList>
    </citation>
    <scope>NUCLEOTIDE SEQUENCE</scope>
    <source>
        <strain evidence="2">DE</strain>
        <tissue evidence="2">Muscle</tissue>
    </source>
</reference>
<comment type="caution">
    <text evidence="2">The sequence shown here is derived from an EMBL/GenBank/DDBJ whole genome shotgun (WGS) entry which is preliminary data.</text>
</comment>
<feature type="region of interest" description="Disordered" evidence="1">
    <location>
        <begin position="121"/>
        <end position="236"/>
    </location>
</feature>
<name>A0AAD9B2Q1_DISEL</name>
<evidence type="ECO:0000256" key="1">
    <source>
        <dbReference type="SAM" id="MobiDB-lite"/>
    </source>
</evidence>
<organism evidence="2 3">
    <name type="scientific">Dissostichus eleginoides</name>
    <name type="common">Patagonian toothfish</name>
    <name type="synonym">Dissostichus amissus</name>
    <dbReference type="NCBI Taxonomy" id="100907"/>
    <lineage>
        <taxon>Eukaryota</taxon>
        <taxon>Metazoa</taxon>
        <taxon>Chordata</taxon>
        <taxon>Craniata</taxon>
        <taxon>Vertebrata</taxon>
        <taxon>Euteleostomi</taxon>
        <taxon>Actinopterygii</taxon>
        <taxon>Neopterygii</taxon>
        <taxon>Teleostei</taxon>
        <taxon>Neoteleostei</taxon>
        <taxon>Acanthomorphata</taxon>
        <taxon>Eupercaria</taxon>
        <taxon>Perciformes</taxon>
        <taxon>Notothenioidei</taxon>
        <taxon>Nototheniidae</taxon>
        <taxon>Dissostichus</taxon>
    </lineage>
</organism>
<feature type="compositionally biased region" description="Basic and acidic residues" evidence="1">
    <location>
        <begin position="151"/>
        <end position="193"/>
    </location>
</feature>
<sequence>MTATPLNSEHHINVCTGACVGIAGRSGSAIDAMGFVFVRSTSTPKARDRGLFDSEERRRRLRDDLDKTVLRLALTESEASDSERVKSTSKRLTSESLQSRLGAIERSELLRFIDEQDAEYQEEQKKRFNEKRDEQKSGGSNSEGSQGQERAYQKEAAALRRVEVEGEWESRSEGGSKRDRQTMSRDRTERGWHSDSTAGPKDESRDSPFHGRQAQTSHHSASKGGASGDEDYIQNT</sequence>
<accession>A0AAD9B2Q1</accession>
<feature type="compositionally biased region" description="Low complexity" evidence="1">
    <location>
        <begin position="137"/>
        <end position="149"/>
    </location>
</feature>
<feature type="compositionally biased region" description="Basic and acidic residues" evidence="1">
    <location>
        <begin position="200"/>
        <end position="209"/>
    </location>
</feature>
<keyword evidence="3" id="KW-1185">Reference proteome</keyword>
<evidence type="ECO:0000313" key="2">
    <source>
        <dbReference type="EMBL" id="KAK1875566.1"/>
    </source>
</evidence>